<dbReference type="GO" id="GO:0009306">
    <property type="term" value="P:protein secretion"/>
    <property type="evidence" value="ECO:0007669"/>
    <property type="project" value="InterPro"/>
</dbReference>
<dbReference type="PRINTS" id="PR01490">
    <property type="entry name" value="RTXTOXIND"/>
</dbReference>
<dbReference type="Proteomes" id="UP000825078">
    <property type="component" value="Chromosome"/>
</dbReference>
<gene>
    <name evidence="1" type="ORF">TUM17379_07510</name>
</gene>
<protein>
    <submittedName>
        <fullName evidence="1">Uncharacterized protein</fullName>
    </submittedName>
</protein>
<dbReference type="PROSITE" id="PS00543">
    <property type="entry name" value="HLYD_FAMILY"/>
    <property type="match status" value="1"/>
</dbReference>
<dbReference type="AlphaFoldDB" id="A0AAD1K6I5"/>
<dbReference type="GO" id="GO:0016020">
    <property type="term" value="C:membrane"/>
    <property type="evidence" value="ECO:0007669"/>
    <property type="project" value="InterPro"/>
</dbReference>
<name>A0AAD1K6I5_9GAMM</name>
<evidence type="ECO:0000313" key="1">
    <source>
        <dbReference type="EMBL" id="BCV43733.1"/>
    </source>
</evidence>
<dbReference type="InterPro" id="IPR006144">
    <property type="entry name" value="Secretion_HlyD_CS"/>
</dbReference>
<dbReference type="EMBL" id="AP024613">
    <property type="protein sequence ID" value="BCV43733.1"/>
    <property type="molecule type" value="Genomic_DNA"/>
</dbReference>
<evidence type="ECO:0000313" key="2">
    <source>
        <dbReference type="Proteomes" id="UP000825078"/>
    </source>
</evidence>
<proteinExistence type="predicted"/>
<reference evidence="1" key="1">
    <citation type="submission" date="2021-05" db="EMBL/GenBank/DDBJ databases">
        <title>Molecular characterization for Shewanella algae harboring chromosomal blaOXA-55-like strains isolated from clinical and environment sample.</title>
        <authorList>
            <person name="Ohama Y."/>
            <person name="Aoki K."/>
            <person name="Harada S."/>
            <person name="Moriya K."/>
            <person name="Ishii Y."/>
            <person name="Tateda K."/>
        </authorList>
    </citation>
    <scope>NUCLEOTIDE SEQUENCE</scope>
    <source>
        <strain evidence="1">TUM17379</strain>
    </source>
</reference>
<sequence length="48" mass="5395">MTDEINVDGKWVKLKPGMSVMVEVKTGTRRLMEFLYAPLIRGVSKGVN</sequence>
<accession>A0AAD1K6I5</accession>
<organism evidence="1 2">
    <name type="scientific">Shewanella algae</name>
    <dbReference type="NCBI Taxonomy" id="38313"/>
    <lineage>
        <taxon>Bacteria</taxon>
        <taxon>Pseudomonadati</taxon>
        <taxon>Pseudomonadota</taxon>
        <taxon>Gammaproteobacteria</taxon>
        <taxon>Alteromonadales</taxon>
        <taxon>Shewanellaceae</taxon>
        <taxon>Shewanella</taxon>
    </lineage>
</organism>